<evidence type="ECO:0000313" key="2">
    <source>
        <dbReference type="Proteomes" id="UP001391051"/>
    </source>
</evidence>
<dbReference type="Proteomes" id="UP001391051">
    <property type="component" value="Unassembled WGS sequence"/>
</dbReference>
<protein>
    <submittedName>
        <fullName evidence="1">Uncharacterized protein</fullName>
    </submittedName>
</protein>
<evidence type="ECO:0000313" key="1">
    <source>
        <dbReference type="EMBL" id="KAK7943433.1"/>
    </source>
</evidence>
<keyword evidence="2" id="KW-1185">Reference proteome</keyword>
<sequence>MRVYHATRPSRAHCLDISRITYKCADAAAAVTLRTMPIVTSVIFGVGWTMSHSYREDLLDLLKGLCVVIIVA</sequence>
<name>A0ABR1Q0B8_9PEZI</name>
<accession>A0ABR1Q0B8</accession>
<gene>
    <name evidence="1" type="ORF">PG986_012546</name>
</gene>
<dbReference type="EMBL" id="JAQQWE010000008">
    <property type="protein sequence ID" value="KAK7943433.1"/>
    <property type="molecule type" value="Genomic_DNA"/>
</dbReference>
<comment type="caution">
    <text evidence="1">The sequence shown here is derived from an EMBL/GenBank/DDBJ whole genome shotgun (WGS) entry which is preliminary data.</text>
</comment>
<organism evidence="1 2">
    <name type="scientific">Apiospora aurea</name>
    <dbReference type="NCBI Taxonomy" id="335848"/>
    <lineage>
        <taxon>Eukaryota</taxon>
        <taxon>Fungi</taxon>
        <taxon>Dikarya</taxon>
        <taxon>Ascomycota</taxon>
        <taxon>Pezizomycotina</taxon>
        <taxon>Sordariomycetes</taxon>
        <taxon>Xylariomycetidae</taxon>
        <taxon>Amphisphaeriales</taxon>
        <taxon>Apiosporaceae</taxon>
        <taxon>Apiospora</taxon>
    </lineage>
</organism>
<proteinExistence type="predicted"/>
<dbReference type="GeneID" id="92081830"/>
<dbReference type="RefSeq" id="XP_066695464.1">
    <property type="nucleotide sequence ID" value="XM_066848768.1"/>
</dbReference>
<reference evidence="1 2" key="1">
    <citation type="submission" date="2023-01" db="EMBL/GenBank/DDBJ databases">
        <title>Analysis of 21 Apiospora genomes using comparative genomics revels a genus with tremendous synthesis potential of carbohydrate active enzymes and secondary metabolites.</title>
        <authorList>
            <person name="Sorensen T."/>
        </authorList>
    </citation>
    <scope>NUCLEOTIDE SEQUENCE [LARGE SCALE GENOMIC DNA]</scope>
    <source>
        <strain evidence="1 2">CBS 24483</strain>
    </source>
</reference>